<feature type="transmembrane region" description="Helical" evidence="6">
    <location>
        <begin position="175"/>
        <end position="195"/>
    </location>
</feature>
<feature type="transmembrane region" description="Helical" evidence="6">
    <location>
        <begin position="124"/>
        <end position="141"/>
    </location>
</feature>
<evidence type="ECO:0000256" key="5">
    <source>
        <dbReference type="ARBA" id="ARBA00023136"/>
    </source>
</evidence>
<evidence type="ECO:0000313" key="8">
    <source>
        <dbReference type="Proteomes" id="UP001595530"/>
    </source>
</evidence>
<proteinExistence type="predicted"/>
<evidence type="ECO:0000256" key="4">
    <source>
        <dbReference type="ARBA" id="ARBA00022989"/>
    </source>
</evidence>
<feature type="transmembrane region" description="Helical" evidence="6">
    <location>
        <begin position="309"/>
        <end position="331"/>
    </location>
</feature>
<keyword evidence="3 6" id="KW-0812">Transmembrane</keyword>
<evidence type="ECO:0000313" key="7">
    <source>
        <dbReference type="EMBL" id="MFC3110690.1"/>
    </source>
</evidence>
<dbReference type="Proteomes" id="UP001595530">
    <property type="component" value="Unassembled WGS sequence"/>
</dbReference>
<dbReference type="InterPro" id="IPR043428">
    <property type="entry name" value="LivM-like"/>
</dbReference>
<organism evidence="7 8">
    <name type="scientific">Undibacterium arcticum</name>
    <dbReference type="NCBI Taxonomy" id="1762892"/>
    <lineage>
        <taxon>Bacteria</taxon>
        <taxon>Pseudomonadati</taxon>
        <taxon>Pseudomonadota</taxon>
        <taxon>Betaproteobacteria</taxon>
        <taxon>Burkholderiales</taxon>
        <taxon>Oxalobacteraceae</taxon>
        <taxon>Undibacterium</taxon>
    </lineage>
</organism>
<feature type="transmembrane region" description="Helical" evidence="6">
    <location>
        <begin position="95"/>
        <end position="117"/>
    </location>
</feature>
<gene>
    <name evidence="7" type="ORF">ACFOFO_22505</name>
</gene>
<keyword evidence="4 6" id="KW-1133">Transmembrane helix</keyword>
<dbReference type="EMBL" id="JBHRTP010000085">
    <property type="protein sequence ID" value="MFC3110690.1"/>
    <property type="molecule type" value="Genomic_DNA"/>
</dbReference>
<comment type="subcellular location">
    <subcellularLocation>
        <location evidence="1">Cell membrane</location>
        <topology evidence="1">Multi-pass membrane protein</topology>
    </subcellularLocation>
</comment>
<feature type="transmembrane region" description="Helical" evidence="6">
    <location>
        <begin position="45"/>
        <end position="63"/>
    </location>
</feature>
<sequence length="354" mass="38121">MAISSLSSPAIKRSHSNIQHWLLPVAVAVVLAALPMFLSSYLQDLVLKIVIYAIFALSLELLVGTTGLISLGHAAFFGIAAYITVLASSDSSASSIGWLLPLAMLGAGAYALFVGALSLRTKGVYFIMVTLAFAQMAYFVFHDTSIGGGSDGIFLTFRPALRIGDFTLLDLEKPLHMYFLVIGCLVASYALLAMIQRSRFGHALAGIRANEQRMRATGYNTYHYKLAAFVIAAMLAGLAGFLMVAKNGAVNPELLSWHESGAVLLMIILGGLGSLRGAIIGAAAFILLKEFYSSETIFGQIAHSWQMTLGLTMIFFVAVMPNGLIGLVAQWKRSRAGKRRLTPHPSHHTETPHD</sequence>
<dbReference type="RefSeq" id="WP_390332923.1">
    <property type="nucleotide sequence ID" value="NZ_JBHRTP010000085.1"/>
</dbReference>
<evidence type="ECO:0000256" key="1">
    <source>
        <dbReference type="ARBA" id="ARBA00004651"/>
    </source>
</evidence>
<keyword evidence="8" id="KW-1185">Reference proteome</keyword>
<dbReference type="PANTHER" id="PTHR30482">
    <property type="entry name" value="HIGH-AFFINITY BRANCHED-CHAIN AMINO ACID TRANSPORT SYSTEM PERMEASE"/>
    <property type="match status" value="1"/>
</dbReference>
<feature type="transmembrane region" description="Helical" evidence="6">
    <location>
        <begin position="21"/>
        <end position="39"/>
    </location>
</feature>
<dbReference type="CDD" id="cd06581">
    <property type="entry name" value="TM_PBP1_LivM_like"/>
    <property type="match status" value="1"/>
</dbReference>
<dbReference type="PANTHER" id="PTHR30482:SF17">
    <property type="entry name" value="ABC TRANSPORTER ATP-BINDING PROTEIN"/>
    <property type="match status" value="1"/>
</dbReference>
<keyword evidence="2" id="KW-1003">Cell membrane</keyword>
<dbReference type="Pfam" id="PF02653">
    <property type="entry name" value="BPD_transp_2"/>
    <property type="match status" value="1"/>
</dbReference>
<evidence type="ECO:0000256" key="3">
    <source>
        <dbReference type="ARBA" id="ARBA00022692"/>
    </source>
</evidence>
<reference evidence="8" key="1">
    <citation type="journal article" date="2019" name="Int. J. Syst. Evol. Microbiol.">
        <title>The Global Catalogue of Microorganisms (GCM) 10K type strain sequencing project: providing services to taxonomists for standard genome sequencing and annotation.</title>
        <authorList>
            <consortium name="The Broad Institute Genomics Platform"/>
            <consortium name="The Broad Institute Genome Sequencing Center for Infectious Disease"/>
            <person name="Wu L."/>
            <person name="Ma J."/>
        </authorList>
    </citation>
    <scope>NUCLEOTIDE SEQUENCE [LARGE SCALE GENOMIC DNA]</scope>
    <source>
        <strain evidence="8">KCTC 42986</strain>
    </source>
</reference>
<dbReference type="InterPro" id="IPR001851">
    <property type="entry name" value="ABC_transp_permease"/>
</dbReference>
<feature type="transmembrane region" description="Helical" evidence="6">
    <location>
        <begin position="263"/>
        <end position="288"/>
    </location>
</feature>
<protein>
    <submittedName>
        <fullName evidence="7">Branched-chain amino acid ABC transporter permease</fullName>
    </submittedName>
</protein>
<evidence type="ECO:0000256" key="6">
    <source>
        <dbReference type="SAM" id="Phobius"/>
    </source>
</evidence>
<feature type="transmembrane region" description="Helical" evidence="6">
    <location>
        <begin position="222"/>
        <end position="243"/>
    </location>
</feature>
<accession>A0ABV7F6W9</accession>
<name>A0ABV7F6W9_9BURK</name>
<keyword evidence="5 6" id="KW-0472">Membrane</keyword>
<comment type="caution">
    <text evidence="7">The sequence shown here is derived from an EMBL/GenBank/DDBJ whole genome shotgun (WGS) entry which is preliminary data.</text>
</comment>
<evidence type="ECO:0000256" key="2">
    <source>
        <dbReference type="ARBA" id="ARBA00022475"/>
    </source>
</evidence>